<dbReference type="Pfam" id="PF13517">
    <property type="entry name" value="FG-GAP_3"/>
    <property type="match status" value="1"/>
</dbReference>
<protein>
    <recommendedName>
        <fullName evidence="5">VCBS repeat-containing protein</fullName>
    </recommendedName>
</protein>
<evidence type="ECO:0008006" key="5">
    <source>
        <dbReference type="Google" id="ProtNLM"/>
    </source>
</evidence>
<dbReference type="SUPFAM" id="SSF69318">
    <property type="entry name" value="Integrin alpha N-terminal domain"/>
    <property type="match status" value="1"/>
</dbReference>
<comment type="caution">
    <text evidence="3">The sequence shown here is derived from an EMBL/GenBank/DDBJ whole genome shotgun (WGS) entry which is preliminary data.</text>
</comment>
<evidence type="ECO:0000256" key="2">
    <source>
        <dbReference type="SAM" id="MobiDB-lite"/>
    </source>
</evidence>
<gene>
    <name evidence="3" type="ORF">GCM10020367_17750</name>
</gene>
<evidence type="ECO:0000256" key="1">
    <source>
        <dbReference type="ARBA" id="ARBA00022729"/>
    </source>
</evidence>
<dbReference type="PANTHER" id="PTHR46580">
    <property type="entry name" value="SENSOR KINASE-RELATED"/>
    <property type="match status" value="1"/>
</dbReference>
<keyword evidence="4" id="KW-1185">Reference proteome</keyword>
<dbReference type="EMBL" id="BAAAYL010000001">
    <property type="protein sequence ID" value="GAA3370577.1"/>
    <property type="molecule type" value="Genomic_DNA"/>
</dbReference>
<evidence type="ECO:0000313" key="4">
    <source>
        <dbReference type="Proteomes" id="UP001499990"/>
    </source>
</evidence>
<organism evidence="3 4">
    <name type="scientific">Streptomyces sannanensis</name>
    <dbReference type="NCBI Taxonomy" id="285536"/>
    <lineage>
        <taxon>Bacteria</taxon>
        <taxon>Bacillati</taxon>
        <taxon>Actinomycetota</taxon>
        <taxon>Actinomycetes</taxon>
        <taxon>Kitasatosporales</taxon>
        <taxon>Streptomycetaceae</taxon>
        <taxon>Streptomyces</taxon>
    </lineage>
</organism>
<dbReference type="Gene3D" id="2.40.128.340">
    <property type="match status" value="2"/>
</dbReference>
<dbReference type="InterPro" id="IPR013517">
    <property type="entry name" value="FG-GAP"/>
</dbReference>
<sequence length="203" mass="21698">MATSEQCVGLPPRRPQSNWNASATTLEAGDFNGDGRDDLAALYGYGGTTTKTWVFATAPTGAFGTPKTWWTSTTLDWKRAQVHAGDFNGDRLDDIAIWYDYADGSDKVFITPSTGSGTFGTAGVALTSPVGGWDVSQSRLVVGDYNGDGRSDLGAMYNYADGSVKTWTMTTKSDGTFNAAVAGWATNTSAWSYAHTRLFSSYN</sequence>
<dbReference type="RefSeq" id="WP_345035670.1">
    <property type="nucleotide sequence ID" value="NZ_BAAAYL010000001.1"/>
</dbReference>
<dbReference type="InterPro" id="IPR028994">
    <property type="entry name" value="Integrin_alpha_N"/>
</dbReference>
<evidence type="ECO:0000313" key="3">
    <source>
        <dbReference type="EMBL" id="GAA3370577.1"/>
    </source>
</evidence>
<proteinExistence type="predicted"/>
<dbReference type="Proteomes" id="UP001499990">
    <property type="component" value="Unassembled WGS sequence"/>
</dbReference>
<name>A0ABP6S853_9ACTN</name>
<reference evidence="4" key="1">
    <citation type="journal article" date="2019" name="Int. J. Syst. Evol. Microbiol.">
        <title>The Global Catalogue of Microorganisms (GCM) 10K type strain sequencing project: providing services to taxonomists for standard genome sequencing and annotation.</title>
        <authorList>
            <consortium name="The Broad Institute Genomics Platform"/>
            <consortium name="The Broad Institute Genome Sequencing Center for Infectious Disease"/>
            <person name="Wu L."/>
            <person name="Ma J."/>
        </authorList>
    </citation>
    <scope>NUCLEOTIDE SEQUENCE [LARGE SCALE GENOMIC DNA]</scope>
    <source>
        <strain evidence="4">JCM 9651</strain>
    </source>
</reference>
<feature type="region of interest" description="Disordered" evidence="2">
    <location>
        <begin position="1"/>
        <end position="20"/>
    </location>
</feature>
<dbReference type="Pfam" id="PF01839">
    <property type="entry name" value="FG-GAP"/>
    <property type="match status" value="1"/>
</dbReference>
<accession>A0ABP6S853</accession>
<keyword evidence="1" id="KW-0732">Signal</keyword>